<dbReference type="Pfam" id="PF16561">
    <property type="entry name" value="AMPK1_CBM"/>
    <property type="match status" value="1"/>
</dbReference>
<sequence>MHDLHEVHFTWPSAHPSVVVVTGTFDEWTASVHLVKSESGFHGSTLIPWDSKILFKYIVDSNWVCESTSPTETDASGNVNNVYTSPPRPLVEAVESAPSDATVASSSTAIAATEKPDAPAPVVTEAKNENMTAGDLVNTVAARDGTSSAFEYVASALGATMQSQIGVDPINGEKVAVETPKPDAQFSIPEPPAPETSPAAPPPMASVVPIEIVPVNAEENNTTSSGTSPEVAPVVPYVPISEAPSRMAPEPETLETSSTHAPASEPGVDSLETATAPHIASEPIVSGTLTHSEPPASLDAGAQGSETSTLPVAAQTEKSSTASTSALAADPAPTKAAITQPEERSTNGVAPSIPVVSPPPTTSAAAPAQGAPATPSKSAQHAFPSSETDSMSSNTNSPAKFGTVDTIGSRKNRKSIFGKFKGLFSGDKEEKEKKK</sequence>
<evidence type="ECO:0000256" key="1">
    <source>
        <dbReference type="SAM" id="MobiDB-lite"/>
    </source>
</evidence>
<proteinExistence type="predicted"/>
<dbReference type="AlphaFoldDB" id="A0AAD6XTP4"/>
<protein>
    <recommendedName>
        <fullName evidence="2">AMP-activated protein kinase glycogen-binding domain-containing protein</fullName>
    </recommendedName>
</protein>
<feature type="compositionally biased region" description="Low complexity" evidence="1">
    <location>
        <begin position="313"/>
        <end position="337"/>
    </location>
</feature>
<feature type="region of interest" description="Disordered" evidence="1">
    <location>
        <begin position="286"/>
        <end position="435"/>
    </location>
</feature>
<evidence type="ECO:0000259" key="2">
    <source>
        <dbReference type="Pfam" id="PF16561"/>
    </source>
</evidence>
<dbReference type="InterPro" id="IPR014756">
    <property type="entry name" value="Ig_E-set"/>
</dbReference>
<feature type="compositionally biased region" description="Pro residues" evidence="1">
    <location>
        <begin position="189"/>
        <end position="204"/>
    </location>
</feature>
<dbReference type="InterPro" id="IPR013783">
    <property type="entry name" value="Ig-like_fold"/>
</dbReference>
<dbReference type="Proteomes" id="UP001222325">
    <property type="component" value="Unassembled WGS sequence"/>
</dbReference>
<feature type="compositionally biased region" description="Polar residues" evidence="1">
    <location>
        <begin position="376"/>
        <end position="398"/>
    </location>
</feature>
<feature type="domain" description="AMP-activated protein kinase glycogen-binding" evidence="2">
    <location>
        <begin position="7"/>
        <end position="83"/>
    </location>
</feature>
<dbReference type="EMBL" id="JARJCN010000013">
    <property type="protein sequence ID" value="KAJ7095089.1"/>
    <property type="molecule type" value="Genomic_DNA"/>
</dbReference>
<dbReference type="GO" id="GO:0005634">
    <property type="term" value="C:nucleus"/>
    <property type="evidence" value="ECO:0007669"/>
    <property type="project" value="TreeGrafter"/>
</dbReference>
<dbReference type="PANTHER" id="PTHR10343:SF94">
    <property type="entry name" value="MDG1P"/>
    <property type="match status" value="1"/>
</dbReference>
<feature type="compositionally biased region" description="Low complexity" evidence="1">
    <location>
        <begin position="362"/>
        <end position="375"/>
    </location>
</feature>
<dbReference type="CDD" id="cd02859">
    <property type="entry name" value="E_set_AMPKbeta_like_N"/>
    <property type="match status" value="1"/>
</dbReference>
<dbReference type="GO" id="GO:0031588">
    <property type="term" value="C:nucleotide-activated protein kinase complex"/>
    <property type="evidence" value="ECO:0007669"/>
    <property type="project" value="TreeGrafter"/>
</dbReference>
<dbReference type="GO" id="GO:0019901">
    <property type="term" value="F:protein kinase binding"/>
    <property type="evidence" value="ECO:0007669"/>
    <property type="project" value="TreeGrafter"/>
</dbReference>
<dbReference type="GO" id="GO:0007165">
    <property type="term" value="P:signal transduction"/>
    <property type="evidence" value="ECO:0007669"/>
    <property type="project" value="TreeGrafter"/>
</dbReference>
<name>A0AAD6XTP4_9AGAR</name>
<organism evidence="3 4">
    <name type="scientific">Mycena belliarum</name>
    <dbReference type="NCBI Taxonomy" id="1033014"/>
    <lineage>
        <taxon>Eukaryota</taxon>
        <taxon>Fungi</taxon>
        <taxon>Dikarya</taxon>
        <taxon>Basidiomycota</taxon>
        <taxon>Agaricomycotina</taxon>
        <taxon>Agaricomycetes</taxon>
        <taxon>Agaricomycetidae</taxon>
        <taxon>Agaricales</taxon>
        <taxon>Marasmiineae</taxon>
        <taxon>Mycenaceae</taxon>
        <taxon>Mycena</taxon>
    </lineage>
</organism>
<keyword evidence="4" id="KW-1185">Reference proteome</keyword>
<evidence type="ECO:0000313" key="4">
    <source>
        <dbReference type="Proteomes" id="UP001222325"/>
    </source>
</evidence>
<feature type="region of interest" description="Disordered" evidence="1">
    <location>
        <begin position="242"/>
        <end position="270"/>
    </location>
</feature>
<dbReference type="SUPFAM" id="SSF81296">
    <property type="entry name" value="E set domains"/>
    <property type="match status" value="1"/>
</dbReference>
<dbReference type="Gene3D" id="2.60.40.10">
    <property type="entry name" value="Immunoglobulins"/>
    <property type="match status" value="1"/>
</dbReference>
<dbReference type="InterPro" id="IPR050827">
    <property type="entry name" value="CRP1_MDG1_kinase"/>
</dbReference>
<evidence type="ECO:0000313" key="3">
    <source>
        <dbReference type="EMBL" id="KAJ7095089.1"/>
    </source>
</evidence>
<feature type="compositionally biased region" description="Basic and acidic residues" evidence="1">
    <location>
        <begin position="426"/>
        <end position="435"/>
    </location>
</feature>
<dbReference type="PANTHER" id="PTHR10343">
    <property type="entry name" value="5'-AMP-ACTIVATED PROTEIN KINASE , BETA SUBUNIT"/>
    <property type="match status" value="1"/>
</dbReference>
<reference evidence="3" key="1">
    <citation type="submission" date="2023-03" db="EMBL/GenBank/DDBJ databases">
        <title>Massive genome expansion in bonnet fungi (Mycena s.s.) driven by repeated elements and novel gene families across ecological guilds.</title>
        <authorList>
            <consortium name="Lawrence Berkeley National Laboratory"/>
            <person name="Harder C.B."/>
            <person name="Miyauchi S."/>
            <person name="Viragh M."/>
            <person name="Kuo A."/>
            <person name="Thoen E."/>
            <person name="Andreopoulos B."/>
            <person name="Lu D."/>
            <person name="Skrede I."/>
            <person name="Drula E."/>
            <person name="Henrissat B."/>
            <person name="Morin E."/>
            <person name="Kohler A."/>
            <person name="Barry K."/>
            <person name="LaButti K."/>
            <person name="Morin E."/>
            <person name="Salamov A."/>
            <person name="Lipzen A."/>
            <person name="Mereny Z."/>
            <person name="Hegedus B."/>
            <person name="Baldrian P."/>
            <person name="Stursova M."/>
            <person name="Weitz H."/>
            <person name="Taylor A."/>
            <person name="Grigoriev I.V."/>
            <person name="Nagy L.G."/>
            <person name="Martin F."/>
            <person name="Kauserud H."/>
        </authorList>
    </citation>
    <scope>NUCLEOTIDE SEQUENCE</scope>
    <source>
        <strain evidence="3">CBHHK173m</strain>
    </source>
</reference>
<gene>
    <name evidence="3" type="ORF">B0H15DRAFT_91323</name>
</gene>
<feature type="region of interest" description="Disordered" evidence="1">
    <location>
        <begin position="182"/>
        <end position="205"/>
    </location>
</feature>
<accession>A0AAD6XTP4</accession>
<dbReference type="GO" id="GO:0005737">
    <property type="term" value="C:cytoplasm"/>
    <property type="evidence" value="ECO:0007669"/>
    <property type="project" value="TreeGrafter"/>
</dbReference>
<dbReference type="InterPro" id="IPR032640">
    <property type="entry name" value="AMPK1_CBM"/>
</dbReference>
<comment type="caution">
    <text evidence="3">The sequence shown here is derived from an EMBL/GenBank/DDBJ whole genome shotgun (WGS) entry which is preliminary data.</text>
</comment>